<dbReference type="GeneID" id="98069440"/>
<gene>
    <name evidence="4" type="ORF">HMPREF9449_01882</name>
</gene>
<reference evidence="4 5" key="1">
    <citation type="submission" date="2012-01" db="EMBL/GenBank/DDBJ databases">
        <title>The Genome Sequence of Odoribacter laneus YIT 12061.</title>
        <authorList>
            <consortium name="The Broad Institute Genome Sequencing Platform"/>
            <person name="Earl A."/>
            <person name="Ward D."/>
            <person name="Feldgarden M."/>
            <person name="Gevers D."/>
            <person name="Morotomi M."/>
            <person name="Young S.K."/>
            <person name="Zeng Q."/>
            <person name="Gargeya S."/>
            <person name="Fitzgerald M."/>
            <person name="Haas B."/>
            <person name="Abouelleil A."/>
            <person name="Alvarado L."/>
            <person name="Arachchi H.M."/>
            <person name="Berlin A."/>
            <person name="Chapman S.B."/>
            <person name="Gearin G."/>
            <person name="Goldberg J."/>
            <person name="Griggs A."/>
            <person name="Gujja S."/>
            <person name="Hansen M."/>
            <person name="Heiman D."/>
            <person name="Howarth C."/>
            <person name="Larimer J."/>
            <person name="Lui A."/>
            <person name="MacDonald P.J.P."/>
            <person name="McCowen C."/>
            <person name="Montmayeur A."/>
            <person name="Murphy C."/>
            <person name="Neiman D."/>
            <person name="Pearson M."/>
            <person name="Priest M."/>
            <person name="Roberts A."/>
            <person name="Saif S."/>
            <person name="Shea T."/>
            <person name="Sisk P."/>
            <person name="Stolte C."/>
            <person name="Sykes S."/>
            <person name="Wortman J."/>
            <person name="Nusbaum C."/>
            <person name="Birren B."/>
        </authorList>
    </citation>
    <scope>NUCLEOTIDE SEQUENCE [LARGE SCALE GENOMIC DNA]</scope>
    <source>
        <strain evidence="4 5">YIT 12061</strain>
    </source>
</reference>
<dbReference type="InterPro" id="IPR029057">
    <property type="entry name" value="PRTase-like"/>
</dbReference>
<dbReference type="InterPro" id="IPR000836">
    <property type="entry name" value="PRTase_dom"/>
</dbReference>
<evidence type="ECO:0000313" key="5">
    <source>
        <dbReference type="Proteomes" id="UP000004892"/>
    </source>
</evidence>
<dbReference type="Gene3D" id="3.40.50.2020">
    <property type="match status" value="1"/>
</dbReference>
<evidence type="ECO:0000313" key="4">
    <source>
        <dbReference type="EMBL" id="EHP46867.1"/>
    </source>
</evidence>
<dbReference type="EMBL" id="ADMC01000024">
    <property type="protein sequence ID" value="EHP46867.1"/>
    <property type="molecule type" value="Genomic_DNA"/>
</dbReference>
<evidence type="ECO:0000256" key="1">
    <source>
        <dbReference type="ARBA" id="ARBA00022676"/>
    </source>
</evidence>
<dbReference type="PANTHER" id="PTHR43363:SF1">
    <property type="entry name" value="HYPOXANTHINE-GUANINE PHOSPHORIBOSYLTRANSFERASE"/>
    <property type="match status" value="1"/>
</dbReference>
<comment type="caution">
    <text evidence="4">The sequence shown here is derived from an EMBL/GenBank/DDBJ whole genome shotgun (WGS) entry which is preliminary data.</text>
</comment>
<evidence type="ECO:0000259" key="3">
    <source>
        <dbReference type="Pfam" id="PF00156"/>
    </source>
</evidence>
<dbReference type="RefSeq" id="WP_009137029.1">
    <property type="nucleotide sequence ID" value="NZ_JH594596.1"/>
</dbReference>
<keyword evidence="5" id="KW-1185">Reference proteome</keyword>
<dbReference type="eggNOG" id="COG2236">
    <property type="taxonomic scope" value="Bacteria"/>
</dbReference>
<accession>H1DHZ6</accession>
<feature type="domain" description="Phosphoribosyltransferase" evidence="3">
    <location>
        <begin position="13"/>
        <end position="107"/>
    </location>
</feature>
<dbReference type="STRING" id="742817.HMPREF9449_01882"/>
<protein>
    <recommendedName>
        <fullName evidence="3">Phosphoribosyltransferase domain-containing protein</fullName>
    </recommendedName>
</protein>
<keyword evidence="1" id="KW-0328">Glycosyltransferase</keyword>
<sequence length="132" mass="15219">MNSKSFAEVLERFRTIEFKESFDLIVAIANGGIIPAALLNQRLNREIQLLKLNLRDAAQKQLYPQPRLLEEIRFEVKGKTILLVEDRVKTGTTLHYAQQLLADAKLVKTFAVNGKADYCLYDEACFRFPWLM</sequence>
<dbReference type="PATRIC" id="fig|742817.3.peg.2003"/>
<dbReference type="PANTHER" id="PTHR43363">
    <property type="entry name" value="HYPOXANTHINE PHOSPHORIBOSYLTRANSFERASE"/>
    <property type="match status" value="1"/>
</dbReference>
<dbReference type="CDD" id="cd06223">
    <property type="entry name" value="PRTases_typeI"/>
    <property type="match status" value="1"/>
</dbReference>
<name>H1DHZ6_9BACT</name>
<organism evidence="4 5">
    <name type="scientific">Odoribacter laneus YIT 12061</name>
    <dbReference type="NCBI Taxonomy" id="742817"/>
    <lineage>
        <taxon>Bacteria</taxon>
        <taxon>Pseudomonadati</taxon>
        <taxon>Bacteroidota</taxon>
        <taxon>Bacteroidia</taxon>
        <taxon>Bacteroidales</taxon>
        <taxon>Odoribacteraceae</taxon>
        <taxon>Odoribacter</taxon>
    </lineage>
</organism>
<evidence type="ECO:0000256" key="2">
    <source>
        <dbReference type="ARBA" id="ARBA00022679"/>
    </source>
</evidence>
<dbReference type="Proteomes" id="UP000004892">
    <property type="component" value="Unassembled WGS sequence"/>
</dbReference>
<dbReference type="GO" id="GO:0016757">
    <property type="term" value="F:glycosyltransferase activity"/>
    <property type="evidence" value="ECO:0007669"/>
    <property type="project" value="UniProtKB-KW"/>
</dbReference>
<dbReference type="Pfam" id="PF00156">
    <property type="entry name" value="Pribosyltran"/>
    <property type="match status" value="1"/>
</dbReference>
<dbReference type="SUPFAM" id="SSF53271">
    <property type="entry name" value="PRTase-like"/>
    <property type="match status" value="1"/>
</dbReference>
<dbReference type="AlphaFoldDB" id="H1DHZ6"/>
<dbReference type="HOGENOM" id="CLU_149210_0_0_10"/>
<keyword evidence="2" id="KW-0808">Transferase</keyword>
<proteinExistence type="predicted"/>